<comment type="similarity">
    <text evidence="5">Belongs to the class I-like SAM-binding methyltransferase superfamily. EFM5 family.</text>
</comment>
<reference evidence="6" key="1">
    <citation type="journal article" date="2018" name="J. Proteomics">
        <title>Exploring the molecular complexity of Triatoma dimidiata sialome.</title>
        <authorList>
            <person name="Santiago P.B."/>
            <person name="de Araujo C.N."/>
            <person name="Charneau S."/>
            <person name="Bastos I.M.D."/>
            <person name="Assumpcao T.C.F."/>
            <person name="Queiroz R.M.L."/>
            <person name="Praca Y.R."/>
            <person name="Cordeiro T.M."/>
            <person name="Garcia C.H.S."/>
            <person name="da Silva I.G."/>
            <person name="Raiol T."/>
            <person name="Motta F.N."/>
            <person name="de Araujo Oliveira J.V."/>
            <person name="de Sousa M.V."/>
            <person name="Ribeiro J.M.C."/>
            <person name="de Santana J.M."/>
        </authorList>
    </citation>
    <scope>NUCLEOTIDE SEQUENCE</scope>
    <source>
        <strain evidence="6">Santander</strain>
        <tissue evidence="6">Salivary glands</tissue>
    </source>
</reference>
<dbReference type="PANTHER" id="PTHR13200:SF0">
    <property type="entry name" value="EEF1A LYSINE METHYLTRANSFERASE 1"/>
    <property type="match status" value="1"/>
</dbReference>
<name>A0A0V0GD98_TRIDM</name>
<dbReference type="Pfam" id="PF10237">
    <property type="entry name" value="N6-adenineMlase"/>
    <property type="match status" value="1"/>
</dbReference>
<dbReference type="EMBL" id="GECL01000759">
    <property type="protein sequence ID" value="JAP05365.1"/>
    <property type="molecule type" value="Transcribed_RNA"/>
</dbReference>
<dbReference type="GO" id="GO:0016279">
    <property type="term" value="F:protein-lysine N-methyltransferase activity"/>
    <property type="evidence" value="ECO:0007669"/>
    <property type="project" value="UniProtKB-UniRule"/>
</dbReference>
<keyword evidence="3 5" id="KW-0489">Methyltransferase</keyword>
<keyword evidence="4 5" id="KW-0808">Transferase</keyword>
<evidence type="ECO:0000256" key="2">
    <source>
        <dbReference type="ARBA" id="ARBA00022490"/>
    </source>
</evidence>
<evidence type="ECO:0000313" key="6">
    <source>
        <dbReference type="EMBL" id="JAP05365.1"/>
    </source>
</evidence>
<dbReference type="HAMAP" id="MF_03187">
    <property type="entry name" value="Methyltr_EFM5"/>
    <property type="match status" value="1"/>
</dbReference>
<dbReference type="GO" id="GO:0003676">
    <property type="term" value="F:nucleic acid binding"/>
    <property type="evidence" value="ECO:0007669"/>
    <property type="project" value="InterPro"/>
</dbReference>
<dbReference type="GO" id="GO:0032259">
    <property type="term" value="P:methylation"/>
    <property type="evidence" value="ECO:0007669"/>
    <property type="project" value="UniProtKB-KW"/>
</dbReference>
<comment type="function">
    <text evidence="5">S-adenosyl-L-methionine-dependent protein-lysine N-methyltransferase that methylates elongation factor 1-alpha.</text>
</comment>
<sequence length="225" mass="26094">MSESDEDIPTLSVETFAALQEFYLEQEKKELDLQEILETGKDSIKFEEHWQLSQFWYDDATVSLLSEEIFNVAGENSKIALISCPTLYKEVKKKCETCEVILFEYDKRFAVYGSDFHHYDYKSPLDVPRTFADYFDVVVADPPFLSEECLTKTAVTIKFLAKNKIILCTGSVMEELIRRLLNLKKTNFKPQHKNNLANEFACYTNFEGKHFLKQKINITVAPLLL</sequence>
<evidence type="ECO:0000256" key="3">
    <source>
        <dbReference type="ARBA" id="ARBA00022603"/>
    </source>
</evidence>
<dbReference type="PROSITE" id="PS00092">
    <property type="entry name" value="N6_MTASE"/>
    <property type="match status" value="1"/>
</dbReference>
<dbReference type="InterPro" id="IPR002052">
    <property type="entry name" value="DNA_methylase_N6_adenine_CS"/>
</dbReference>
<evidence type="ECO:0000256" key="4">
    <source>
        <dbReference type="ARBA" id="ARBA00022679"/>
    </source>
</evidence>
<evidence type="ECO:0000256" key="1">
    <source>
        <dbReference type="ARBA" id="ARBA00004496"/>
    </source>
</evidence>
<dbReference type="EC" id="2.1.1.-" evidence="5"/>
<dbReference type="GO" id="GO:0005737">
    <property type="term" value="C:cytoplasm"/>
    <property type="evidence" value="ECO:0007669"/>
    <property type="project" value="UniProtKB-SubCell"/>
</dbReference>
<protein>
    <recommendedName>
        <fullName evidence="5">Protein-lysine N-methyltransferase</fullName>
        <ecNumber evidence="5">2.1.1.-</ecNumber>
    </recommendedName>
</protein>
<proteinExistence type="inferred from homology"/>
<accession>A0A0V0GD98</accession>
<dbReference type="PANTHER" id="PTHR13200">
    <property type="entry name" value="EEF1A LYSINE METHYLTRANSFERASE 1"/>
    <property type="match status" value="1"/>
</dbReference>
<organism evidence="6">
    <name type="scientific">Triatoma dimidiata</name>
    <name type="common">Kissing bug</name>
    <name type="synonym">Meccus dimidiatus</name>
    <dbReference type="NCBI Taxonomy" id="72491"/>
    <lineage>
        <taxon>Eukaryota</taxon>
        <taxon>Metazoa</taxon>
        <taxon>Ecdysozoa</taxon>
        <taxon>Arthropoda</taxon>
        <taxon>Hexapoda</taxon>
        <taxon>Insecta</taxon>
        <taxon>Pterygota</taxon>
        <taxon>Neoptera</taxon>
        <taxon>Paraneoptera</taxon>
        <taxon>Hemiptera</taxon>
        <taxon>Heteroptera</taxon>
        <taxon>Panheteroptera</taxon>
        <taxon>Cimicomorpha</taxon>
        <taxon>Reduviidae</taxon>
        <taxon>Triatominae</taxon>
        <taxon>Triatoma</taxon>
    </lineage>
</organism>
<dbReference type="AlphaFoldDB" id="A0A0V0GD98"/>
<evidence type="ECO:0000256" key="5">
    <source>
        <dbReference type="HAMAP-Rule" id="MF_03187"/>
    </source>
</evidence>
<dbReference type="InterPro" id="IPR041370">
    <property type="entry name" value="Mlase_EEF1AKMT1/ZCCHC4"/>
</dbReference>
<dbReference type="InterPro" id="IPR019369">
    <property type="entry name" value="Efm5/EEF1AKMT1"/>
</dbReference>
<comment type="subcellular location">
    <subcellularLocation>
        <location evidence="1 5">Cytoplasm</location>
    </subcellularLocation>
</comment>
<dbReference type="SUPFAM" id="SSF53335">
    <property type="entry name" value="S-adenosyl-L-methionine-dependent methyltransferases"/>
    <property type="match status" value="1"/>
</dbReference>
<dbReference type="InterPro" id="IPR029063">
    <property type="entry name" value="SAM-dependent_MTases_sf"/>
</dbReference>
<keyword evidence="2 5" id="KW-0963">Cytoplasm</keyword>